<dbReference type="GO" id="GO:0030488">
    <property type="term" value="P:tRNA methylation"/>
    <property type="evidence" value="ECO:0000318"/>
    <property type="project" value="GO_Central"/>
</dbReference>
<protein>
    <submittedName>
        <fullName evidence="13">tRNA modification GTPase mnmE</fullName>
    </submittedName>
</protein>
<evidence type="ECO:0000256" key="5">
    <source>
        <dbReference type="ARBA" id="ARBA00022723"/>
    </source>
</evidence>
<keyword evidence="9" id="KW-0630">Potassium</keyword>
<dbReference type="InterPro" id="IPR005225">
    <property type="entry name" value="Small_GTP-bd"/>
</dbReference>
<organism evidence="13 14">
    <name type="scientific">Zostera marina</name>
    <name type="common">Eelgrass</name>
    <dbReference type="NCBI Taxonomy" id="29655"/>
    <lineage>
        <taxon>Eukaryota</taxon>
        <taxon>Viridiplantae</taxon>
        <taxon>Streptophyta</taxon>
        <taxon>Embryophyta</taxon>
        <taxon>Tracheophyta</taxon>
        <taxon>Spermatophyta</taxon>
        <taxon>Magnoliopsida</taxon>
        <taxon>Liliopsida</taxon>
        <taxon>Zosteraceae</taxon>
        <taxon>Zostera</taxon>
    </lineage>
</organism>
<evidence type="ECO:0000256" key="10">
    <source>
        <dbReference type="ARBA" id="ARBA00023134"/>
    </source>
</evidence>
<dbReference type="GO" id="GO:0005829">
    <property type="term" value="C:cytosol"/>
    <property type="evidence" value="ECO:0000318"/>
    <property type="project" value="GO_Central"/>
</dbReference>
<dbReference type="InterPro" id="IPR027368">
    <property type="entry name" value="MnmE_dom2"/>
</dbReference>
<dbReference type="Gene3D" id="3.30.1360.120">
    <property type="entry name" value="Probable tRNA modification gtpase trme, domain 1"/>
    <property type="match status" value="1"/>
</dbReference>
<dbReference type="PANTHER" id="PTHR42714:SF2">
    <property type="entry name" value="TRNA MODIFICATION GTPASE GTPBP3, MITOCHONDRIAL"/>
    <property type="match status" value="1"/>
</dbReference>
<dbReference type="FunFam" id="3.30.1360.120:FF:000003">
    <property type="entry name" value="tRNA modification GTPase MnmE"/>
    <property type="match status" value="1"/>
</dbReference>
<dbReference type="InterPro" id="IPR025867">
    <property type="entry name" value="MnmE_helical"/>
</dbReference>
<dbReference type="CDD" id="cd14858">
    <property type="entry name" value="TrmE_N"/>
    <property type="match status" value="1"/>
</dbReference>
<evidence type="ECO:0000256" key="7">
    <source>
        <dbReference type="ARBA" id="ARBA00022801"/>
    </source>
</evidence>
<dbReference type="NCBIfam" id="TIGR00231">
    <property type="entry name" value="small_GTP"/>
    <property type="match status" value="1"/>
</dbReference>
<dbReference type="AlphaFoldDB" id="A0A0K9NJL6"/>
<evidence type="ECO:0000256" key="11">
    <source>
        <dbReference type="RuleBase" id="RU003313"/>
    </source>
</evidence>
<evidence type="ECO:0000256" key="6">
    <source>
        <dbReference type="ARBA" id="ARBA00022741"/>
    </source>
</evidence>
<dbReference type="Gene3D" id="1.20.120.430">
    <property type="entry name" value="tRNA modification GTPase MnmE domain 2"/>
    <property type="match status" value="1"/>
</dbReference>
<dbReference type="GO" id="GO:0046872">
    <property type="term" value="F:metal ion binding"/>
    <property type="evidence" value="ECO:0007669"/>
    <property type="project" value="UniProtKB-KW"/>
</dbReference>
<evidence type="ECO:0000313" key="13">
    <source>
        <dbReference type="EMBL" id="KMZ56813.1"/>
    </source>
</evidence>
<dbReference type="GO" id="GO:0009507">
    <property type="term" value="C:chloroplast"/>
    <property type="evidence" value="ECO:0007669"/>
    <property type="project" value="UniProtKB-SubCell"/>
</dbReference>
<proteinExistence type="inferred from homology"/>
<keyword evidence="3" id="KW-0963">Cytoplasm</keyword>
<evidence type="ECO:0000256" key="1">
    <source>
        <dbReference type="ARBA" id="ARBA00004229"/>
    </source>
</evidence>
<dbReference type="FunFam" id="3.40.50.300:FF:000494">
    <property type="entry name" value="tRNA modification GTPase MnmE"/>
    <property type="match status" value="1"/>
</dbReference>
<dbReference type="PANTHER" id="PTHR42714">
    <property type="entry name" value="TRNA MODIFICATION GTPASE GTPBP3"/>
    <property type="match status" value="1"/>
</dbReference>
<dbReference type="HAMAP" id="MF_00379">
    <property type="entry name" value="GTPase_MnmE"/>
    <property type="match status" value="1"/>
</dbReference>
<keyword evidence="8" id="KW-0460">Magnesium</keyword>
<dbReference type="Pfam" id="PF10396">
    <property type="entry name" value="TrmE_N"/>
    <property type="match status" value="1"/>
</dbReference>
<dbReference type="GO" id="GO:0005737">
    <property type="term" value="C:cytoplasm"/>
    <property type="evidence" value="ECO:0000318"/>
    <property type="project" value="GO_Central"/>
</dbReference>
<dbReference type="GO" id="GO:0005525">
    <property type="term" value="F:GTP binding"/>
    <property type="evidence" value="ECO:0007669"/>
    <property type="project" value="UniProtKB-KW"/>
</dbReference>
<dbReference type="InterPro" id="IPR027417">
    <property type="entry name" value="P-loop_NTPase"/>
</dbReference>
<dbReference type="InterPro" id="IPR006073">
    <property type="entry name" value="GTP-bd"/>
</dbReference>
<comment type="similarity">
    <text evidence="2 11">Belongs to the TRAFAC class TrmE-Era-EngA-EngB-Septin-like GTPase superfamily. TrmE GTPase family.</text>
</comment>
<accession>A0A0K9NJL6</accession>
<keyword evidence="14" id="KW-1185">Reference proteome</keyword>
<evidence type="ECO:0000256" key="2">
    <source>
        <dbReference type="ARBA" id="ARBA00011043"/>
    </source>
</evidence>
<dbReference type="Gene3D" id="3.40.50.300">
    <property type="entry name" value="P-loop containing nucleotide triphosphate hydrolases"/>
    <property type="match status" value="1"/>
</dbReference>
<keyword evidence="6 11" id="KW-0547">Nucleotide-binding</keyword>
<dbReference type="OMA" id="EFHCHGG"/>
<keyword evidence="10 11" id="KW-0342">GTP-binding</keyword>
<gene>
    <name evidence="13" type="ORF">ZOSMA_91G00790</name>
</gene>
<evidence type="ECO:0000256" key="8">
    <source>
        <dbReference type="ARBA" id="ARBA00022842"/>
    </source>
</evidence>
<feature type="domain" description="TrmE-type G" evidence="12">
    <location>
        <begin position="296"/>
        <end position="464"/>
    </location>
</feature>
<reference evidence="14" key="1">
    <citation type="journal article" date="2016" name="Nature">
        <title>The genome of the seagrass Zostera marina reveals angiosperm adaptation to the sea.</title>
        <authorList>
            <person name="Olsen J.L."/>
            <person name="Rouze P."/>
            <person name="Verhelst B."/>
            <person name="Lin Y.-C."/>
            <person name="Bayer T."/>
            <person name="Collen J."/>
            <person name="Dattolo E."/>
            <person name="De Paoli E."/>
            <person name="Dittami S."/>
            <person name="Maumus F."/>
            <person name="Michel G."/>
            <person name="Kersting A."/>
            <person name="Lauritano C."/>
            <person name="Lohaus R."/>
            <person name="Toepel M."/>
            <person name="Tonon T."/>
            <person name="Vanneste K."/>
            <person name="Amirebrahimi M."/>
            <person name="Brakel J."/>
            <person name="Bostroem C."/>
            <person name="Chovatia M."/>
            <person name="Grimwood J."/>
            <person name="Jenkins J.W."/>
            <person name="Jueterbock A."/>
            <person name="Mraz A."/>
            <person name="Stam W.T."/>
            <person name="Tice H."/>
            <person name="Bornberg-Bauer E."/>
            <person name="Green P.J."/>
            <person name="Pearson G.A."/>
            <person name="Procaccini G."/>
            <person name="Duarte C.M."/>
            <person name="Schmutz J."/>
            <person name="Reusch T.B.H."/>
            <person name="Van de Peer Y."/>
        </authorList>
    </citation>
    <scope>NUCLEOTIDE SEQUENCE [LARGE SCALE GENOMIC DNA]</scope>
    <source>
        <strain evidence="14">cv. Finnish</strain>
    </source>
</reference>
<evidence type="ECO:0000256" key="9">
    <source>
        <dbReference type="ARBA" id="ARBA00022958"/>
    </source>
</evidence>
<dbReference type="InterPro" id="IPR004520">
    <property type="entry name" value="GTPase_MnmE"/>
</dbReference>
<dbReference type="Pfam" id="PF01926">
    <property type="entry name" value="MMR_HSR1"/>
    <property type="match status" value="1"/>
</dbReference>
<dbReference type="InterPro" id="IPR018948">
    <property type="entry name" value="GTP-bd_TrmE_N"/>
</dbReference>
<dbReference type="PROSITE" id="PS51709">
    <property type="entry name" value="G_TRME"/>
    <property type="match status" value="1"/>
</dbReference>
<name>A0A0K9NJL6_ZOSMR</name>
<evidence type="ECO:0000256" key="4">
    <source>
        <dbReference type="ARBA" id="ARBA00022694"/>
    </source>
</evidence>
<evidence type="ECO:0000313" key="14">
    <source>
        <dbReference type="Proteomes" id="UP000036987"/>
    </source>
</evidence>
<dbReference type="NCBIfam" id="TIGR00450">
    <property type="entry name" value="mnmE_trmE_thdF"/>
    <property type="match status" value="1"/>
</dbReference>
<dbReference type="GO" id="GO:0002098">
    <property type="term" value="P:tRNA wobble uridine modification"/>
    <property type="evidence" value="ECO:0000318"/>
    <property type="project" value="GO_Central"/>
</dbReference>
<comment type="caution">
    <text evidence="13">The sequence shown here is derived from an EMBL/GenBank/DDBJ whole genome shotgun (WGS) entry which is preliminary data.</text>
</comment>
<evidence type="ECO:0000259" key="12">
    <source>
        <dbReference type="PROSITE" id="PS51709"/>
    </source>
</evidence>
<keyword evidence="7" id="KW-0378">Hydrolase</keyword>
<dbReference type="InterPro" id="IPR027266">
    <property type="entry name" value="TrmE/GcvT-like"/>
</dbReference>
<dbReference type="STRING" id="29655.A0A0K9NJL6"/>
<dbReference type="Pfam" id="PF12631">
    <property type="entry name" value="MnmE_helical"/>
    <property type="match status" value="1"/>
</dbReference>
<dbReference type="Proteomes" id="UP000036987">
    <property type="component" value="Unassembled WGS sequence"/>
</dbReference>
<dbReference type="InterPro" id="IPR031168">
    <property type="entry name" value="G_TrmE"/>
</dbReference>
<evidence type="ECO:0000256" key="3">
    <source>
        <dbReference type="ARBA" id="ARBA00022490"/>
    </source>
</evidence>
<dbReference type="CDD" id="cd04164">
    <property type="entry name" value="trmE"/>
    <property type="match status" value="1"/>
</dbReference>
<dbReference type="GO" id="GO:0003924">
    <property type="term" value="F:GTPase activity"/>
    <property type="evidence" value="ECO:0007669"/>
    <property type="project" value="InterPro"/>
</dbReference>
<dbReference type="SUPFAM" id="SSF52540">
    <property type="entry name" value="P-loop containing nucleoside triphosphate hydrolases"/>
    <property type="match status" value="1"/>
</dbReference>
<keyword evidence="5" id="KW-0479">Metal-binding</keyword>
<dbReference type="OrthoDB" id="188276at2759"/>
<sequence length="543" mass="59102">MAAVLRFHHLLLHFYHQTKTSHVIIPRYSKLLPKSVMPLFVFNPRSHLRTLVLPKDQRAVTGDSAINGDEIGTTIAAIVTSLGGGPAAVGIIRLSGPSAVDVAGRVFRPAVKGEKNEGRKWKPRSHSVEYGSVVDTSGDVIDEVLAIPMLAPRSYTREDVIELQCHGSDICLHRVLRTCLEAGARLAEPGEFTLRAFLNGRLDLSQAENVGKLLSAKSIAAADSALAGIQGGFSAVVKSLRVQCIELLTEIEARLDFDDEMPPLDTEKLISKIDTMWQNVQLALETASYDRLLQSGIQIAIIGRPNVGKSSLMNAWSKCDRAIVTEIAGTTRDVVEANVTVHGIPVTLLDTAGIRETDDVVEKIGVQRSEAAALGADIIIMAISASDGWTCHDEKLIKDIQATQRTTSRYTPMILAINKIDCVSSASTEFIKNHEANFDKHVNTSAVTGQGISDLERAIVDIMGLDIIPTGGRKWTVNQRQCEQLVRTKESLVRLKTSITDELPLDFWTIDLREAALALAQISGADISEEILSSIFSKFCIGK</sequence>
<comment type="subcellular location">
    <subcellularLocation>
        <location evidence="1">Plastid</location>
        <location evidence="1">Chloroplast</location>
    </subcellularLocation>
</comment>
<dbReference type="GO" id="GO:0042802">
    <property type="term" value="F:identical protein binding"/>
    <property type="evidence" value="ECO:0007669"/>
    <property type="project" value="UniProtKB-ARBA"/>
</dbReference>
<keyword evidence="4 11" id="KW-0819">tRNA processing</keyword>
<dbReference type="EMBL" id="LFYR01002138">
    <property type="protein sequence ID" value="KMZ56813.1"/>
    <property type="molecule type" value="Genomic_DNA"/>
</dbReference>